<proteinExistence type="inferred from homology"/>
<evidence type="ECO:0000256" key="2">
    <source>
        <dbReference type="ARBA" id="ARBA00010992"/>
    </source>
</evidence>
<dbReference type="InterPro" id="IPR020846">
    <property type="entry name" value="MFS_dom"/>
</dbReference>
<dbReference type="GO" id="GO:0005351">
    <property type="term" value="F:carbohydrate:proton symporter activity"/>
    <property type="evidence" value="ECO:0007669"/>
    <property type="project" value="TreeGrafter"/>
</dbReference>
<feature type="transmembrane region" description="Helical" evidence="6">
    <location>
        <begin position="37"/>
        <end position="58"/>
    </location>
</feature>
<evidence type="ECO:0000313" key="8">
    <source>
        <dbReference type="EMBL" id="MBY20956.1"/>
    </source>
</evidence>
<evidence type="ECO:0000256" key="4">
    <source>
        <dbReference type="ARBA" id="ARBA00022989"/>
    </source>
</evidence>
<feature type="domain" description="Major facilitator superfamily (MFS) profile" evidence="7">
    <location>
        <begin position="1"/>
        <end position="201"/>
    </location>
</feature>
<evidence type="ECO:0000256" key="5">
    <source>
        <dbReference type="ARBA" id="ARBA00023136"/>
    </source>
</evidence>
<comment type="subcellular location">
    <subcellularLocation>
        <location evidence="1">Membrane</location>
        <topology evidence="1">Multi-pass membrane protein</topology>
    </subcellularLocation>
</comment>
<dbReference type="AlphaFoldDB" id="A0A2S2NW53"/>
<dbReference type="InterPro" id="IPR036259">
    <property type="entry name" value="MFS_trans_sf"/>
</dbReference>
<dbReference type="Pfam" id="PF00083">
    <property type="entry name" value="Sugar_tr"/>
    <property type="match status" value="1"/>
</dbReference>
<evidence type="ECO:0000256" key="3">
    <source>
        <dbReference type="ARBA" id="ARBA00022692"/>
    </source>
</evidence>
<feature type="transmembrane region" description="Helical" evidence="6">
    <location>
        <begin position="97"/>
        <end position="119"/>
    </location>
</feature>
<reference evidence="8" key="1">
    <citation type="submission" date="2018-04" db="EMBL/GenBank/DDBJ databases">
        <title>Transcriptome of Schizaphis graminum biotype I.</title>
        <authorList>
            <person name="Scully E.D."/>
            <person name="Geib S.M."/>
            <person name="Palmer N.A."/>
            <person name="Koch K."/>
            <person name="Bradshaw J."/>
            <person name="Heng-Moss T."/>
            <person name="Sarath G."/>
        </authorList>
    </citation>
    <scope>NUCLEOTIDE SEQUENCE</scope>
</reference>
<dbReference type="InterPro" id="IPR005829">
    <property type="entry name" value="Sugar_transporter_CS"/>
</dbReference>
<sequence length="201" mass="22026">MESSTKLRAFTVLSVAMAIGVIIRQMEWSSLIPISGGGLWCSLSPIVFVAGAVIGALLSGPVWRRFDSRLGMAFFDAVLVGGLCIVTLPVTLTELMVAGRILLGIGSGAMSAIVPAYVGEISHPKFRGKVVRNKLYSSYKLATSISKCLLSIRNEQVFRHRIFVLVSLCVMPFWCIICVVVCTRNKKIQLNRCPEAIRHRL</sequence>
<keyword evidence="4 6" id="KW-1133">Transmembrane helix</keyword>
<protein>
    <submittedName>
        <fullName evidence="8">High-affinity gluconate transporter ght3</fullName>
    </submittedName>
</protein>
<dbReference type="InterPro" id="IPR005828">
    <property type="entry name" value="MFS_sugar_transport-like"/>
</dbReference>
<dbReference type="PANTHER" id="PTHR48022">
    <property type="entry name" value="PLASTIDIC GLUCOSE TRANSPORTER 4"/>
    <property type="match status" value="1"/>
</dbReference>
<evidence type="ECO:0000259" key="7">
    <source>
        <dbReference type="PROSITE" id="PS50850"/>
    </source>
</evidence>
<feature type="transmembrane region" description="Helical" evidence="6">
    <location>
        <begin position="162"/>
        <end position="183"/>
    </location>
</feature>
<accession>A0A2S2NW53</accession>
<keyword evidence="3 6" id="KW-0812">Transmembrane</keyword>
<dbReference type="PANTHER" id="PTHR48022:SF2">
    <property type="entry name" value="PLASTIDIC GLUCOSE TRANSPORTER 4"/>
    <property type="match status" value="1"/>
</dbReference>
<dbReference type="Gene3D" id="1.20.1250.20">
    <property type="entry name" value="MFS general substrate transporter like domains"/>
    <property type="match status" value="1"/>
</dbReference>
<keyword evidence="5 6" id="KW-0472">Membrane</keyword>
<dbReference type="InterPro" id="IPR050360">
    <property type="entry name" value="MFS_Sugar_Transporters"/>
</dbReference>
<evidence type="ECO:0000256" key="6">
    <source>
        <dbReference type="SAM" id="Phobius"/>
    </source>
</evidence>
<organism evidence="8">
    <name type="scientific">Schizaphis graminum</name>
    <name type="common">Green bug aphid</name>
    <dbReference type="NCBI Taxonomy" id="13262"/>
    <lineage>
        <taxon>Eukaryota</taxon>
        <taxon>Metazoa</taxon>
        <taxon>Ecdysozoa</taxon>
        <taxon>Arthropoda</taxon>
        <taxon>Hexapoda</taxon>
        <taxon>Insecta</taxon>
        <taxon>Pterygota</taxon>
        <taxon>Neoptera</taxon>
        <taxon>Paraneoptera</taxon>
        <taxon>Hemiptera</taxon>
        <taxon>Sternorrhyncha</taxon>
        <taxon>Aphidomorpha</taxon>
        <taxon>Aphidoidea</taxon>
        <taxon>Aphididae</taxon>
        <taxon>Aphidini</taxon>
        <taxon>Schizaphis</taxon>
    </lineage>
</organism>
<evidence type="ECO:0000256" key="1">
    <source>
        <dbReference type="ARBA" id="ARBA00004141"/>
    </source>
</evidence>
<comment type="similarity">
    <text evidence="2">Belongs to the major facilitator superfamily. Sugar transporter (TC 2.A.1.1) family.</text>
</comment>
<feature type="transmembrane region" description="Helical" evidence="6">
    <location>
        <begin position="70"/>
        <end position="91"/>
    </location>
</feature>
<dbReference type="PROSITE" id="PS00217">
    <property type="entry name" value="SUGAR_TRANSPORT_2"/>
    <property type="match status" value="1"/>
</dbReference>
<gene>
    <name evidence="8" type="primary">ght3</name>
    <name evidence="8" type="ORF">g.78698</name>
</gene>
<dbReference type="EMBL" id="GGMR01008337">
    <property type="protein sequence ID" value="MBY20956.1"/>
    <property type="molecule type" value="Transcribed_RNA"/>
</dbReference>
<dbReference type="GO" id="GO:0016020">
    <property type="term" value="C:membrane"/>
    <property type="evidence" value="ECO:0007669"/>
    <property type="project" value="UniProtKB-SubCell"/>
</dbReference>
<feature type="transmembrane region" description="Helical" evidence="6">
    <location>
        <begin position="7"/>
        <end position="25"/>
    </location>
</feature>
<dbReference type="PROSITE" id="PS50850">
    <property type="entry name" value="MFS"/>
    <property type="match status" value="1"/>
</dbReference>
<dbReference type="SUPFAM" id="SSF103473">
    <property type="entry name" value="MFS general substrate transporter"/>
    <property type="match status" value="1"/>
</dbReference>
<name>A0A2S2NW53_SCHGA</name>